<proteinExistence type="predicted"/>
<accession>A0A0U4KA59</accession>
<dbReference type="Proteomes" id="UP000224485">
    <property type="component" value="Segment"/>
</dbReference>
<reference evidence="2 3" key="1">
    <citation type="submission" date="2015-11" db="EMBL/GenBank/DDBJ databases">
        <authorList>
            <person name="Trulli M."/>
            <person name="Cordero M."/>
            <person name="Cross T."/>
            <person name="Dunbar D."/>
            <person name="Bradley K.W."/>
            <person name="Asai D.J."/>
            <person name="Bowman C.A."/>
            <person name="Russell D.A."/>
            <person name="Pope W.H."/>
            <person name="Jacobs-Sera D."/>
            <person name="Hendrix R.W."/>
            <person name="Hatfull G.F."/>
        </authorList>
    </citation>
    <scope>NUCLEOTIDE SEQUENCE [LARGE SCALE GENOMIC DNA]</scope>
</reference>
<evidence type="ECO:0000313" key="3">
    <source>
        <dbReference type="Proteomes" id="UP000224485"/>
    </source>
</evidence>
<sequence>MDPITNFVFIVVMCGLSWLSGYWIAGGTKRRNK</sequence>
<evidence type="ECO:0000256" key="1">
    <source>
        <dbReference type="SAM" id="Phobius"/>
    </source>
</evidence>
<evidence type="ECO:0000313" key="2">
    <source>
        <dbReference type="EMBL" id="ALY10131.1"/>
    </source>
</evidence>
<feature type="transmembrane region" description="Helical" evidence="1">
    <location>
        <begin position="6"/>
        <end position="25"/>
    </location>
</feature>
<protein>
    <submittedName>
        <fullName evidence="2">Uncharacterized protein</fullName>
    </submittedName>
</protein>
<keyword evidence="1" id="KW-1133">Transmembrane helix</keyword>
<gene>
    <name evidence="2" type="primary">54</name>
    <name evidence="2" type="ORF">RINGS_54</name>
</gene>
<keyword evidence="1" id="KW-0812">Transmembrane</keyword>
<keyword evidence="1" id="KW-0472">Membrane</keyword>
<organism evidence="2 3">
    <name type="scientific">Arthrobacter phage Rings</name>
    <dbReference type="NCBI Taxonomy" id="1772313"/>
    <lineage>
        <taxon>Viruses</taxon>
        <taxon>Duplodnaviria</taxon>
        <taxon>Heunggongvirae</taxon>
        <taxon>Uroviricota</taxon>
        <taxon>Caudoviricetes</taxon>
        <taxon>Amigovirus</taxon>
        <taxon>Amigovirus amigo</taxon>
    </lineage>
</organism>
<name>A0A0U4KA59_9CAUD</name>
<dbReference type="EMBL" id="KU160663">
    <property type="protein sequence ID" value="ALY10131.1"/>
    <property type="molecule type" value="Genomic_DNA"/>
</dbReference>